<accession>A0A5N5SL50</accession>
<dbReference type="PANTHER" id="PTHR14738:SF29">
    <property type="entry name" value="ZINC FINGER CCCH DOMAIN-CONTAINING PROTEIN 14"/>
    <property type="match status" value="1"/>
</dbReference>
<keyword evidence="4 9" id="KW-0479">Metal-binding</keyword>
<dbReference type="SMART" id="SM00356">
    <property type="entry name" value="ZnF_C3H1"/>
    <property type="match status" value="3"/>
</dbReference>
<dbReference type="AlphaFoldDB" id="A0A5N5SL50"/>
<feature type="region of interest" description="Disordered" evidence="10">
    <location>
        <begin position="205"/>
        <end position="250"/>
    </location>
</feature>
<organism evidence="12 13">
    <name type="scientific">Armadillidium nasatum</name>
    <dbReference type="NCBI Taxonomy" id="96803"/>
    <lineage>
        <taxon>Eukaryota</taxon>
        <taxon>Metazoa</taxon>
        <taxon>Ecdysozoa</taxon>
        <taxon>Arthropoda</taxon>
        <taxon>Crustacea</taxon>
        <taxon>Multicrustacea</taxon>
        <taxon>Malacostraca</taxon>
        <taxon>Eumalacostraca</taxon>
        <taxon>Peracarida</taxon>
        <taxon>Isopoda</taxon>
        <taxon>Oniscidea</taxon>
        <taxon>Crinocheta</taxon>
        <taxon>Armadillidiidae</taxon>
        <taxon>Armadillidium</taxon>
    </lineage>
</organism>
<dbReference type="GO" id="GO:0043488">
    <property type="term" value="P:regulation of mRNA stability"/>
    <property type="evidence" value="ECO:0007669"/>
    <property type="project" value="InterPro"/>
</dbReference>
<dbReference type="GO" id="GO:0005634">
    <property type="term" value="C:nucleus"/>
    <property type="evidence" value="ECO:0007669"/>
    <property type="project" value="UniProtKB-SubCell"/>
</dbReference>
<feature type="compositionally biased region" description="Basic residues" evidence="10">
    <location>
        <begin position="96"/>
        <end position="118"/>
    </location>
</feature>
<dbReference type="FunFam" id="4.10.1000.30:FF:000001">
    <property type="entry name" value="Zinc finger CCCH domain-containing protein 14"/>
    <property type="match status" value="1"/>
</dbReference>
<evidence type="ECO:0000256" key="1">
    <source>
        <dbReference type="ARBA" id="ARBA00004123"/>
    </source>
</evidence>
<comment type="subcellular location">
    <subcellularLocation>
        <location evidence="1">Nucleus</location>
    </subcellularLocation>
</comment>
<dbReference type="GO" id="GO:0008143">
    <property type="term" value="F:poly(A) binding"/>
    <property type="evidence" value="ECO:0007669"/>
    <property type="project" value="InterPro"/>
</dbReference>
<reference evidence="12 13" key="1">
    <citation type="journal article" date="2019" name="PLoS Biol.">
        <title>Sex chromosomes control vertical transmission of feminizing Wolbachia symbionts in an isopod.</title>
        <authorList>
            <person name="Becking T."/>
            <person name="Chebbi M.A."/>
            <person name="Giraud I."/>
            <person name="Moumen B."/>
            <person name="Laverre T."/>
            <person name="Caubet Y."/>
            <person name="Peccoud J."/>
            <person name="Gilbert C."/>
            <person name="Cordaux R."/>
        </authorList>
    </citation>
    <scope>NUCLEOTIDE SEQUENCE [LARGE SCALE GENOMIC DNA]</scope>
    <source>
        <strain evidence="12">ANa2</strain>
        <tissue evidence="12">Whole body excluding digestive tract and cuticle</tissue>
    </source>
</reference>
<evidence type="ECO:0000256" key="3">
    <source>
        <dbReference type="ARBA" id="ARBA00015071"/>
    </source>
</evidence>
<keyword evidence="7 9" id="KW-0862">Zinc</keyword>
<dbReference type="Gene3D" id="4.10.1000.30">
    <property type="match status" value="2"/>
</dbReference>
<evidence type="ECO:0000313" key="13">
    <source>
        <dbReference type="Proteomes" id="UP000326759"/>
    </source>
</evidence>
<sequence length="747" mass="82773">MILVGNGKTKDQMDDDLSLFLGHNTERFTSWLHEVLQRLNAASILQKENKVGKEKKKEEEKEKEKTSSDAEEPKVPKVVEEKKKHKKKKDKSEKKKEKKEKKKKKDKEKHSKSQKHKGKETSKSKSRSPILLKIGSVSGIKSNEESEAASHSVKDDEIPSDVVNLRPNAVIKEIKEKDQKISSSPEHKIISTVTNIEIKVDNPRAKESNLSATSDDEVSSTGIHERLGPKRVINLREESSFPPKSSGAEEGMGRVISSAIASAVKSVSSDVKPSKRLEARVRPLVSSRIKEPEEEVDDVALPPARLVSTVGAVLKRSHSNDDSDNDEEPPTKRVVGIASKVEVTPRPRRTGAQANTALILRAVADAHKSVNKPSKKILEDKDEGKMVKKEIFTRSYQERQSHRLGASSEGKTLKKFAITVPNSLLKENVNMKIAEKPALADSSYVDEVEMEGSGDLDSEMEHTETRLKSKIMPQVKTLSTSKVLPMQVDETSGSTRFIVTLDGFGNEVTSSDLRSKLRGRPVGVPSVDDEQEIIEEVEEWEEEVEEMELGTPQSVTGHDGVSSTLSSMVPKWKTKIDASDLVSKKEERCRYWPACKEGTACIFIHPSKICNTFPNCRFGEKCLYIHPNCKFDGACTKLNCPFTHSVSRSLAIPTPVATKAKINPKSKIKCKYYPKCTDMNCPFMHPKQICRYGKKCQTTSCLFVHPDVTTGSLLKWTAPKQTAKPAAGSPIKLSTATEASSVTSSNV</sequence>
<dbReference type="InterPro" id="IPR000571">
    <property type="entry name" value="Znf_CCCH"/>
</dbReference>
<evidence type="ECO:0000256" key="7">
    <source>
        <dbReference type="ARBA" id="ARBA00022833"/>
    </source>
</evidence>
<dbReference type="PANTHER" id="PTHR14738">
    <property type="entry name" value="ZINC FINGER CCCH DOMAIN-CONTAINING PROTEIN 14"/>
    <property type="match status" value="1"/>
</dbReference>
<dbReference type="InterPro" id="IPR040366">
    <property type="entry name" value="Nab2/ZC3H14"/>
</dbReference>
<evidence type="ECO:0000256" key="8">
    <source>
        <dbReference type="ARBA" id="ARBA00023242"/>
    </source>
</evidence>
<comment type="caution">
    <text evidence="12">The sequence shown here is derived from an EMBL/GenBank/DDBJ whole genome shotgun (WGS) entry which is preliminary data.</text>
</comment>
<keyword evidence="8" id="KW-0539">Nucleus</keyword>
<evidence type="ECO:0000256" key="2">
    <source>
        <dbReference type="ARBA" id="ARBA00008423"/>
    </source>
</evidence>
<feature type="zinc finger region" description="C3H1-type" evidence="9">
    <location>
        <begin position="583"/>
        <end position="608"/>
    </location>
</feature>
<evidence type="ECO:0000256" key="9">
    <source>
        <dbReference type="PROSITE-ProRule" id="PRU00723"/>
    </source>
</evidence>
<feature type="compositionally biased region" description="Basic and acidic residues" evidence="10">
    <location>
        <begin position="223"/>
        <end position="239"/>
    </location>
</feature>
<proteinExistence type="inferred from homology"/>
<keyword evidence="6 9" id="KW-0863">Zinc-finger</keyword>
<feature type="region of interest" description="Disordered" evidence="10">
    <location>
        <begin position="44"/>
        <end position="161"/>
    </location>
</feature>
<evidence type="ECO:0000256" key="4">
    <source>
        <dbReference type="ARBA" id="ARBA00022723"/>
    </source>
</evidence>
<dbReference type="GO" id="GO:0005737">
    <property type="term" value="C:cytoplasm"/>
    <property type="evidence" value="ECO:0007669"/>
    <property type="project" value="TreeGrafter"/>
</dbReference>
<evidence type="ECO:0000256" key="6">
    <source>
        <dbReference type="ARBA" id="ARBA00022771"/>
    </source>
</evidence>
<evidence type="ECO:0000313" key="12">
    <source>
        <dbReference type="EMBL" id="KAB7494438.1"/>
    </source>
</evidence>
<evidence type="ECO:0000256" key="5">
    <source>
        <dbReference type="ARBA" id="ARBA00022737"/>
    </source>
</evidence>
<comment type="similarity">
    <text evidence="2">Belongs to the ZC3H14 family.</text>
</comment>
<evidence type="ECO:0000256" key="10">
    <source>
        <dbReference type="SAM" id="MobiDB-lite"/>
    </source>
</evidence>
<dbReference type="Proteomes" id="UP000326759">
    <property type="component" value="Unassembled WGS sequence"/>
</dbReference>
<dbReference type="Pfam" id="PF14608">
    <property type="entry name" value="zf-CCCH_2"/>
    <property type="match status" value="5"/>
</dbReference>
<feature type="domain" description="C3H1-type" evidence="11">
    <location>
        <begin position="583"/>
        <end position="608"/>
    </location>
</feature>
<keyword evidence="13" id="KW-1185">Reference proteome</keyword>
<name>A0A5N5SL50_9CRUS</name>
<evidence type="ECO:0000259" key="11">
    <source>
        <dbReference type="PROSITE" id="PS50103"/>
    </source>
</evidence>
<dbReference type="EMBL" id="SEYY01024036">
    <property type="protein sequence ID" value="KAB7494438.1"/>
    <property type="molecule type" value="Genomic_DNA"/>
</dbReference>
<dbReference type="OrthoDB" id="5589010at2759"/>
<keyword evidence="5" id="KW-0677">Repeat</keyword>
<gene>
    <name evidence="12" type="ORF">Anas_06768</name>
</gene>
<feature type="compositionally biased region" description="Basic and acidic residues" evidence="10">
    <location>
        <begin position="47"/>
        <end position="82"/>
    </location>
</feature>
<dbReference type="GO" id="GO:0008270">
    <property type="term" value="F:zinc ion binding"/>
    <property type="evidence" value="ECO:0007669"/>
    <property type="project" value="UniProtKB-KW"/>
</dbReference>
<protein>
    <recommendedName>
        <fullName evidence="3">Zinc finger CCCH domain-containing protein 14</fullName>
    </recommendedName>
</protein>
<dbReference type="PROSITE" id="PS50103">
    <property type="entry name" value="ZF_C3H1"/>
    <property type="match status" value="1"/>
</dbReference>